<keyword evidence="2" id="KW-1185">Reference proteome</keyword>
<dbReference type="RefSeq" id="WP_289167497.1">
    <property type="nucleotide sequence ID" value="NZ_JASZZN010000040.1"/>
</dbReference>
<accession>A0ABT7PS83</accession>
<organism evidence="1 2">
    <name type="scientific">Roseiconus lacunae</name>
    <dbReference type="NCBI Taxonomy" id="2605694"/>
    <lineage>
        <taxon>Bacteria</taxon>
        <taxon>Pseudomonadati</taxon>
        <taxon>Planctomycetota</taxon>
        <taxon>Planctomycetia</taxon>
        <taxon>Pirellulales</taxon>
        <taxon>Pirellulaceae</taxon>
        <taxon>Roseiconus</taxon>
    </lineage>
</organism>
<dbReference type="EMBL" id="JASZZN010000040">
    <property type="protein sequence ID" value="MDM4019364.1"/>
    <property type="molecule type" value="Genomic_DNA"/>
</dbReference>
<protein>
    <submittedName>
        <fullName evidence="1">Uncharacterized protein</fullName>
    </submittedName>
</protein>
<comment type="caution">
    <text evidence="1">The sequence shown here is derived from an EMBL/GenBank/DDBJ whole genome shotgun (WGS) entry which is preliminary data.</text>
</comment>
<evidence type="ECO:0000313" key="1">
    <source>
        <dbReference type="EMBL" id="MDM4019364.1"/>
    </source>
</evidence>
<evidence type="ECO:0000313" key="2">
    <source>
        <dbReference type="Proteomes" id="UP001239462"/>
    </source>
</evidence>
<reference evidence="1 2" key="1">
    <citation type="submission" date="2023-06" db="EMBL/GenBank/DDBJ databases">
        <title>Roseiconus lacunae JC819 isolated from Gulf of Mannar region, Tamil Nadu.</title>
        <authorList>
            <person name="Pk S."/>
            <person name="Ch S."/>
            <person name="Ch V.R."/>
        </authorList>
    </citation>
    <scope>NUCLEOTIDE SEQUENCE [LARGE SCALE GENOMIC DNA]</scope>
    <source>
        <strain evidence="1 2">JC819</strain>
    </source>
</reference>
<proteinExistence type="predicted"/>
<dbReference type="Proteomes" id="UP001239462">
    <property type="component" value="Unassembled WGS sequence"/>
</dbReference>
<sequence length="61" mass="6693">MKELMRRVVQCHLQRAGARVINRDDIDSALDEMLLKGGSLNLKRLGASRSVSSEVKPNAAS</sequence>
<name>A0ABT7PS83_9BACT</name>
<gene>
    <name evidence="1" type="ORF">QTN89_28170</name>
</gene>